<keyword evidence="1" id="KW-1133">Transmembrane helix</keyword>
<name>A0ABU9IYZ5_9GAMM</name>
<dbReference type="RefSeq" id="WP_341725378.1">
    <property type="nucleotide sequence ID" value="NZ_JBBWWT010000002.1"/>
</dbReference>
<dbReference type="Proteomes" id="UP001459204">
    <property type="component" value="Unassembled WGS sequence"/>
</dbReference>
<comment type="caution">
    <text evidence="2">The sequence shown here is derived from an EMBL/GenBank/DDBJ whole genome shotgun (WGS) entry which is preliminary data.</text>
</comment>
<keyword evidence="3" id="KW-1185">Reference proteome</keyword>
<organism evidence="2 3">
    <name type="scientific">Pseudoxanthomonas putridarboris</name>
    <dbReference type="NCBI Taxonomy" id="752605"/>
    <lineage>
        <taxon>Bacteria</taxon>
        <taxon>Pseudomonadati</taxon>
        <taxon>Pseudomonadota</taxon>
        <taxon>Gammaproteobacteria</taxon>
        <taxon>Lysobacterales</taxon>
        <taxon>Lysobacteraceae</taxon>
        <taxon>Pseudoxanthomonas</taxon>
    </lineage>
</organism>
<feature type="transmembrane region" description="Helical" evidence="1">
    <location>
        <begin position="98"/>
        <end position="117"/>
    </location>
</feature>
<dbReference type="EMBL" id="JBBWWT010000002">
    <property type="protein sequence ID" value="MEL1264206.1"/>
    <property type="molecule type" value="Genomic_DNA"/>
</dbReference>
<protein>
    <recommendedName>
        <fullName evidence="4">Ammonium transporter</fullName>
    </recommendedName>
</protein>
<evidence type="ECO:0000256" key="1">
    <source>
        <dbReference type="SAM" id="Phobius"/>
    </source>
</evidence>
<accession>A0ABU9IYZ5</accession>
<feature type="transmembrane region" description="Helical" evidence="1">
    <location>
        <begin position="73"/>
        <end position="92"/>
    </location>
</feature>
<reference evidence="2 3" key="1">
    <citation type="submission" date="2024-04" db="EMBL/GenBank/DDBJ databases">
        <title>Draft genome sequence of Pseudoxanthomonas putridarboris WD12.</title>
        <authorList>
            <person name="Oh J."/>
        </authorList>
    </citation>
    <scope>NUCLEOTIDE SEQUENCE [LARGE SCALE GENOMIC DNA]</scope>
    <source>
        <strain evidence="2 3">WD12</strain>
    </source>
</reference>
<evidence type="ECO:0000313" key="2">
    <source>
        <dbReference type="EMBL" id="MEL1264206.1"/>
    </source>
</evidence>
<proteinExistence type="predicted"/>
<evidence type="ECO:0008006" key="4">
    <source>
        <dbReference type="Google" id="ProtNLM"/>
    </source>
</evidence>
<gene>
    <name evidence="2" type="ORF">AAD027_07460</name>
</gene>
<keyword evidence="1" id="KW-0812">Transmembrane</keyword>
<keyword evidence="1" id="KW-0472">Membrane</keyword>
<evidence type="ECO:0000313" key="3">
    <source>
        <dbReference type="Proteomes" id="UP001459204"/>
    </source>
</evidence>
<sequence length="124" mass="13095">MNKELIPWLAWAVGILVVALGARYARELGYIDSETTTRVVIGLNGLMIAWMGNRMPKAIAPNAWIGQVKRLGGWSMVLSGLVYAGLWAFAPIPVAKVVGSAAVVAGIAVTLGYCLSLRAKAKAA</sequence>